<proteinExistence type="predicted"/>
<dbReference type="EMBL" id="BAVS01000045">
    <property type="protein sequence ID" value="GAE95233.1"/>
    <property type="molecule type" value="Genomic_DNA"/>
</dbReference>
<organism evidence="1 2">
    <name type="scientific">Gracilibacillus boraciitolerans JCM 21714</name>
    <dbReference type="NCBI Taxonomy" id="1298598"/>
    <lineage>
        <taxon>Bacteria</taxon>
        <taxon>Bacillati</taxon>
        <taxon>Bacillota</taxon>
        <taxon>Bacilli</taxon>
        <taxon>Bacillales</taxon>
        <taxon>Bacillaceae</taxon>
        <taxon>Gracilibacillus</taxon>
    </lineage>
</organism>
<dbReference type="Gene3D" id="3.40.50.2300">
    <property type="match status" value="1"/>
</dbReference>
<name>W4VQN6_9BACI</name>
<evidence type="ECO:0000313" key="1">
    <source>
        <dbReference type="EMBL" id="GAE95233.1"/>
    </source>
</evidence>
<evidence type="ECO:0008006" key="3">
    <source>
        <dbReference type="Google" id="ProtNLM"/>
    </source>
</evidence>
<dbReference type="SUPFAM" id="SSF52172">
    <property type="entry name" value="CheY-like"/>
    <property type="match status" value="1"/>
</dbReference>
<accession>W4VQN6</accession>
<dbReference type="AlphaFoldDB" id="W4VQN6"/>
<comment type="caution">
    <text evidence="1">The sequence shown here is derived from an EMBL/GenBank/DDBJ whole genome shotgun (WGS) entry which is preliminary data.</text>
</comment>
<reference evidence="1 2" key="1">
    <citation type="journal article" date="2014" name="Genome Announc.">
        <title>Draft Genome Sequence of the Boron-Tolerant and Moderately Halotolerant Bacterium Gracilibacillus boraciitolerans JCM 21714T.</title>
        <authorList>
            <person name="Ahmed I."/>
            <person name="Oshima K."/>
            <person name="Suda W."/>
            <person name="Kitamura K."/>
            <person name="Iida T."/>
            <person name="Ohmori Y."/>
            <person name="Fujiwara T."/>
            <person name="Hattori M."/>
            <person name="Ohkuma M."/>
        </authorList>
    </citation>
    <scope>NUCLEOTIDE SEQUENCE [LARGE SCALE GENOMIC DNA]</scope>
    <source>
        <strain evidence="1 2">JCM 21714</strain>
    </source>
</reference>
<gene>
    <name evidence="1" type="ORF">JCM21714_4448</name>
</gene>
<sequence length="149" mass="17122">MRIAIMKEASIYREVLLSVLSNEFNDYDVITVDPKQQDKLQDDLIDLLIVDIDTAADINSLIKHYIDNNKHVIIWTEDSTHPELTNLFKLDLQGYFYNGMEKEALIKAIKKILLGKQYIHEELAPNAIRRIPTITQSSAKAASRCVYQT</sequence>
<keyword evidence="2" id="KW-1185">Reference proteome</keyword>
<protein>
    <recommendedName>
        <fullName evidence="3">Response regulatory domain-containing protein</fullName>
    </recommendedName>
</protein>
<evidence type="ECO:0000313" key="2">
    <source>
        <dbReference type="Proteomes" id="UP000019102"/>
    </source>
</evidence>
<dbReference type="STRING" id="1298598.JCM21714_4448"/>
<dbReference type="eggNOG" id="COG2197">
    <property type="taxonomic scope" value="Bacteria"/>
</dbReference>
<dbReference type="InterPro" id="IPR011006">
    <property type="entry name" value="CheY-like_superfamily"/>
</dbReference>
<dbReference type="Proteomes" id="UP000019102">
    <property type="component" value="Unassembled WGS sequence"/>
</dbReference>
<dbReference type="RefSeq" id="WP_235182990.1">
    <property type="nucleotide sequence ID" value="NZ_BAVS01000045.1"/>
</dbReference>